<dbReference type="AlphaFoldDB" id="A0A2R8BVN4"/>
<organism evidence="2 3">
    <name type="scientific">Palleronia abyssalis</name>
    <dbReference type="NCBI Taxonomy" id="1501240"/>
    <lineage>
        <taxon>Bacteria</taxon>
        <taxon>Pseudomonadati</taxon>
        <taxon>Pseudomonadota</taxon>
        <taxon>Alphaproteobacteria</taxon>
        <taxon>Rhodobacterales</taxon>
        <taxon>Roseobacteraceae</taxon>
        <taxon>Palleronia</taxon>
    </lineage>
</organism>
<dbReference type="RefSeq" id="WP_108893972.1">
    <property type="nucleotide sequence ID" value="NZ_ONZF01000003.1"/>
</dbReference>
<proteinExistence type="predicted"/>
<evidence type="ECO:0000313" key="2">
    <source>
        <dbReference type="EMBL" id="SPJ24146.1"/>
    </source>
</evidence>
<evidence type="ECO:0000313" key="3">
    <source>
        <dbReference type="Proteomes" id="UP000244912"/>
    </source>
</evidence>
<gene>
    <name evidence="2" type="ORF">PAA8504_01974</name>
</gene>
<dbReference type="Pfam" id="PF06283">
    <property type="entry name" value="ThuA"/>
    <property type="match status" value="1"/>
</dbReference>
<feature type="domain" description="ThuA-like" evidence="1">
    <location>
        <begin position="5"/>
        <end position="213"/>
    </location>
</feature>
<evidence type="ECO:0000259" key="1">
    <source>
        <dbReference type="Pfam" id="PF06283"/>
    </source>
</evidence>
<keyword evidence="3" id="KW-1185">Reference proteome</keyword>
<name>A0A2R8BVN4_9RHOB</name>
<accession>A0A2R8BVN4</accession>
<sequence>MSDARALIFWGGWKGHDPEACASIVSDILRAEGMEVTSVEGADILQSEDLDRYALIVPMVTQVASDKEGVDRLCAAVRGGVGLGGFHGGMGDAFRDAPAYQFMVGGQWVAHPGDFIDYRIEVTRPDHPIMNGIDSFDYHSEQYFMHVDPGNEVLATTTFTGEHAPETAGTTMPVVWTRTFGTGRVFYSSLGHDSKELSEPAGREILRRGLVWATRTER</sequence>
<dbReference type="Gene3D" id="3.40.50.880">
    <property type="match status" value="1"/>
</dbReference>
<dbReference type="SUPFAM" id="SSF52317">
    <property type="entry name" value="Class I glutamine amidotransferase-like"/>
    <property type="match status" value="1"/>
</dbReference>
<protein>
    <recommendedName>
        <fullName evidence="1">ThuA-like domain-containing protein</fullName>
    </recommendedName>
</protein>
<dbReference type="InterPro" id="IPR029010">
    <property type="entry name" value="ThuA-like"/>
</dbReference>
<dbReference type="PANTHER" id="PTHR40469:SF2">
    <property type="entry name" value="GALACTOSE-BINDING DOMAIN-LIKE SUPERFAMILY PROTEIN"/>
    <property type="match status" value="1"/>
</dbReference>
<reference evidence="3" key="1">
    <citation type="submission" date="2018-03" db="EMBL/GenBank/DDBJ databases">
        <authorList>
            <person name="Rodrigo-Torres L."/>
            <person name="Arahal R. D."/>
            <person name="Lucena T."/>
        </authorList>
    </citation>
    <scope>NUCLEOTIDE SEQUENCE [LARGE SCALE GENOMIC DNA]</scope>
    <source>
        <strain evidence="3">CECT 8504</strain>
    </source>
</reference>
<dbReference type="Proteomes" id="UP000244912">
    <property type="component" value="Unassembled WGS sequence"/>
</dbReference>
<dbReference type="OrthoDB" id="9785923at2"/>
<dbReference type="PANTHER" id="PTHR40469">
    <property type="entry name" value="SECRETED GLYCOSYL HYDROLASE"/>
    <property type="match status" value="1"/>
</dbReference>
<dbReference type="InterPro" id="IPR029062">
    <property type="entry name" value="Class_I_gatase-like"/>
</dbReference>
<dbReference type="EMBL" id="ONZF01000003">
    <property type="protein sequence ID" value="SPJ24146.1"/>
    <property type="molecule type" value="Genomic_DNA"/>
</dbReference>